<reference evidence="4" key="2">
    <citation type="journal article" date="2023" name="Microbiol Resour">
        <title>Decontamination and Annotation of the Draft Genome Sequence of the Oomycete Lagenidium giganteum ARSEF 373.</title>
        <authorList>
            <person name="Morgan W.R."/>
            <person name="Tartar A."/>
        </authorList>
    </citation>
    <scope>NUCLEOTIDE SEQUENCE</scope>
    <source>
        <strain evidence="4">ARSEF 373</strain>
    </source>
</reference>
<keyword evidence="5" id="KW-1185">Reference proteome</keyword>
<sequence>MKYVNDEQLHHSAKMPGCSGALTIAVAVMAAALIFEANTSLRMLQKGGEVSDQVPVRDAESGPRRAWKGRSSIILQLPATAQGHSDDVAANDYSDHTGSDGSKMTQRIKKAGFEGNGYAENVAAGQASVQTRDGVVDKVTENNILGNYKLFGVGYARNEKPQDKHYWTQNFGDSGKETGSGKCEPKNL</sequence>
<evidence type="ECO:0000313" key="5">
    <source>
        <dbReference type="Proteomes" id="UP001146120"/>
    </source>
</evidence>
<evidence type="ECO:0000256" key="2">
    <source>
        <dbReference type="SAM" id="Phobius"/>
    </source>
</evidence>
<dbReference type="EMBL" id="DAKRPA010000115">
    <property type="protein sequence ID" value="DAZ98128.1"/>
    <property type="molecule type" value="Genomic_DNA"/>
</dbReference>
<dbReference type="InterPro" id="IPR035940">
    <property type="entry name" value="CAP_sf"/>
</dbReference>
<gene>
    <name evidence="4" type="ORF">N0F65_003114</name>
</gene>
<keyword evidence="2" id="KW-0472">Membrane</keyword>
<dbReference type="AlphaFoldDB" id="A0AAV2YXJ9"/>
<comment type="caution">
    <text evidence="4">The sequence shown here is derived from an EMBL/GenBank/DDBJ whole genome shotgun (WGS) entry which is preliminary data.</text>
</comment>
<dbReference type="Gene3D" id="3.40.33.10">
    <property type="entry name" value="CAP"/>
    <property type="match status" value="1"/>
</dbReference>
<organism evidence="4 5">
    <name type="scientific">Lagenidium giganteum</name>
    <dbReference type="NCBI Taxonomy" id="4803"/>
    <lineage>
        <taxon>Eukaryota</taxon>
        <taxon>Sar</taxon>
        <taxon>Stramenopiles</taxon>
        <taxon>Oomycota</taxon>
        <taxon>Peronosporomycetes</taxon>
        <taxon>Pythiales</taxon>
        <taxon>Pythiaceae</taxon>
    </lineage>
</organism>
<feature type="region of interest" description="Disordered" evidence="1">
    <location>
        <begin position="162"/>
        <end position="188"/>
    </location>
</feature>
<dbReference type="SUPFAM" id="SSF55797">
    <property type="entry name" value="PR-1-like"/>
    <property type="match status" value="1"/>
</dbReference>
<dbReference type="Proteomes" id="UP001146120">
    <property type="component" value="Unassembled WGS sequence"/>
</dbReference>
<reference evidence="4" key="1">
    <citation type="submission" date="2022-11" db="EMBL/GenBank/DDBJ databases">
        <authorList>
            <person name="Morgan W.R."/>
            <person name="Tartar A."/>
        </authorList>
    </citation>
    <scope>NUCLEOTIDE SEQUENCE</scope>
    <source>
        <strain evidence="4">ARSEF 373</strain>
    </source>
</reference>
<evidence type="ECO:0000313" key="4">
    <source>
        <dbReference type="EMBL" id="DAZ98128.1"/>
    </source>
</evidence>
<name>A0AAV2YXJ9_9STRA</name>
<dbReference type="InterPro" id="IPR014044">
    <property type="entry name" value="CAP_dom"/>
</dbReference>
<dbReference type="PANTHER" id="PTHR31157">
    <property type="entry name" value="SCP DOMAIN-CONTAINING PROTEIN"/>
    <property type="match status" value="1"/>
</dbReference>
<keyword evidence="2" id="KW-1133">Transmembrane helix</keyword>
<accession>A0AAV2YXJ9</accession>
<dbReference type="PANTHER" id="PTHR31157:SF1">
    <property type="entry name" value="SCP DOMAIN-CONTAINING PROTEIN"/>
    <property type="match status" value="1"/>
</dbReference>
<dbReference type="CDD" id="cd05379">
    <property type="entry name" value="CAP_bacterial"/>
    <property type="match status" value="1"/>
</dbReference>
<evidence type="ECO:0000256" key="1">
    <source>
        <dbReference type="SAM" id="MobiDB-lite"/>
    </source>
</evidence>
<feature type="transmembrane region" description="Helical" evidence="2">
    <location>
        <begin position="20"/>
        <end position="37"/>
    </location>
</feature>
<protein>
    <recommendedName>
        <fullName evidence="3">SCP domain-containing protein</fullName>
    </recommendedName>
</protein>
<proteinExistence type="predicted"/>
<dbReference type="Pfam" id="PF00188">
    <property type="entry name" value="CAP"/>
    <property type="match status" value="1"/>
</dbReference>
<evidence type="ECO:0000259" key="3">
    <source>
        <dbReference type="Pfam" id="PF00188"/>
    </source>
</evidence>
<feature type="domain" description="SCP" evidence="3">
    <location>
        <begin position="79"/>
        <end position="171"/>
    </location>
</feature>
<keyword evidence="2" id="KW-0812">Transmembrane</keyword>